<reference evidence="1" key="1">
    <citation type="submission" date="2021-01" db="EMBL/GenBank/DDBJ databases">
        <authorList>
            <person name="Kaushik A."/>
        </authorList>
    </citation>
    <scope>NUCLEOTIDE SEQUENCE</scope>
    <source>
        <strain evidence="1">AG4-RS23</strain>
    </source>
</reference>
<accession>A0A8H3C204</accession>
<evidence type="ECO:0000313" key="2">
    <source>
        <dbReference type="Proteomes" id="UP000663861"/>
    </source>
</evidence>
<dbReference type="AlphaFoldDB" id="A0A8H3C204"/>
<dbReference type="Proteomes" id="UP000663861">
    <property type="component" value="Unassembled WGS sequence"/>
</dbReference>
<gene>
    <name evidence="1" type="ORF">RDB_LOCUS84262</name>
</gene>
<comment type="caution">
    <text evidence="1">The sequence shown here is derived from an EMBL/GenBank/DDBJ whole genome shotgun (WGS) entry which is preliminary data.</text>
</comment>
<name>A0A8H3C204_9AGAM</name>
<protein>
    <submittedName>
        <fullName evidence="1">Uncharacterized protein</fullName>
    </submittedName>
</protein>
<feature type="non-terminal residue" evidence="1">
    <location>
        <position position="1"/>
    </location>
</feature>
<organism evidence="1 2">
    <name type="scientific">Rhizoctonia solani</name>
    <dbReference type="NCBI Taxonomy" id="456999"/>
    <lineage>
        <taxon>Eukaryota</taxon>
        <taxon>Fungi</taxon>
        <taxon>Dikarya</taxon>
        <taxon>Basidiomycota</taxon>
        <taxon>Agaricomycotina</taxon>
        <taxon>Agaricomycetes</taxon>
        <taxon>Cantharellales</taxon>
        <taxon>Ceratobasidiaceae</taxon>
        <taxon>Rhizoctonia</taxon>
    </lineage>
</organism>
<dbReference type="EMBL" id="CAJMWY010001641">
    <property type="protein sequence ID" value="CAE6472069.1"/>
    <property type="molecule type" value="Genomic_DNA"/>
</dbReference>
<evidence type="ECO:0000313" key="1">
    <source>
        <dbReference type="EMBL" id="CAE6472069.1"/>
    </source>
</evidence>
<sequence>LDSYLFVFHSSRKQLPHRINKPAICAPQVRHYMWQRRVYALVEGFRYARSVVGTAAVVYARIVARYPRLGVRSVVSTLARSGYRVVQEHGHRFYSKCPSEDGLLFWLTRVSKPNHGEHDPDILAVVAITGGGGGYMRRWRIPDMRQALSGLVWLFMPTLSLDTPISGARSTVSTPASGGYIVTYQLGRRFCSEA</sequence>
<proteinExistence type="predicted"/>